<sequence>MDGQEIDFEGSVVKGQDTTSGSKSEDTIKQEDVTNLGSNDVDDITKEEQPKDDKDNVNKDDNPSTGELVTGDQVEVDGITYTVSEKGDLIDEKGNVFKEAKDVAEWLKSVDVEDNNDSGAITVSSLQEALGVTITDDKGNPIEFTNDAAGAKSYVDSVIELRSKELQEAAINRLYSDNPLLKQFQDYVQLNGTPRGFGEIPDRSGIKLDKNNEHQLEAVIRMAAKEFGNKSLNDNYIKYLKDSGGLYDEAKLQLDALVEKDKNYRKDIETKAAQQRAEEAENIKNYWEGVNKLINGRIISGYKIPESFTKEVNGKKVVITPNDFFDYVSNAAVETESGRKITAYQRDLANLTDEEYLSREMLDAWLMFTGGTYKDLIDMAVKEDAVRKLVIKSKQSSSAKSVKVVKKQTGKTDINDILF</sequence>
<protein>
    <submittedName>
        <fullName evidence="2">Uncharacterized protein</fullName>
    </submittedName>
</protein>
<organism evidence="2 3">
    <name type="scientific">crAssphage sp. isolate ctcc615</name>
    <dbReference type="NCBI Taxonomy" id="2989853"/>
    <lineage>
        <taxon>Viruses</taxon>
        <taxon>Duplodnaviria</taxon>
        <taxon>Heunggongvirae</taxon>
        <taxon>Uroviricota</taxon>
        <taxon>Caudoviricetes</taxon>
        <taxon>Crassvirales</taxon>
        <taxon>Intestiviridae</taxon>
        <taxon>Obtuvirinae</taxon>
        <taxon>Wotdevirus</taxon>
        <taxon>Wotdevirus murinus</taxon>
    </lineage>
</organism>
<keyword evidence="3" id="KW-1185">Reference proteome</keyword>
<dbReference type="GeneID" id="65114772"/>
<feature type="compositionally biased region" description="Basic and acidic residues" evidence="1">
    <location>
        <begin position="43"/>
        <end position="62"/>
    </location>
</feature>
<dbReference type="Proteomes" id="UP000257457">
    <property type="component" value="Segment"/>
</dbReference>
<evidence type="ECO:0000313" key="2">
    <source>
        <dbReference type="EMBL" id="AXF52151.1"/>
    </source>
</evidence>
<evidence type="ECO:0000256" key="1">
    <source>
        <dbReference type="SAM" id="MobiDB-lite"/>
    </source>
</evidence>
<reference evidence="2 3" key="1">
    <citation type="submission" date="2018-06" db="EMBL/GenBank/DDBJ databases">
        <title>Uncovering a Universe of Circular DNA Viruses in Animal Metagenomes.</title>
        <authorList>
            <person name="Tisza M."/>
            <person name="Buck C."/>
            <person name="Pastrana D."/>
            <person name="Welch N."/>
            <person name="Peretti A."/>
        </authorList>
    </citation>
    <scope>NUCLEOTIDE SEQUENCE [LARGE SCALE GENOMIC DNA]</scope>
    <source>
        <strain evidence="2">Ctcc615</strain>
    </source>
</reference>
<proteinExistence type="predicted"/>
<feature type="compositionally biased region" description="Basic and acidic residues" evidence="1">
    <location>
        <begin position="23"/>
        <end position="32"/>
    </location>
</feature>
<name>A0A345BNY0_9CAUD</name>
<dbReference type="EMBL" id="MH552500">
    <property type="protein sequence ID" value="AXF52151.1"/>
    <property type="molecule type" value="Genomic_DNA"/>
</dbReference>
<feature type="region of interest" description="Disordered" evidence="1">
    <location>
        <begin position="1"/>
        <end position="71"/>
    </location>
</feature>
<dbReference type="RefSeq" id="YP_010097110.1">
    <property type="nucleotide sequence ID" value="NC_055756.1"/>
</dbReference>
<evidence type="ECO:0000313" key="3">
    <source>
        <dbReference type="Proteomes" id="UP000257457"/>
    </source>
</evidence>
<accession>A0A345BNY0</accession>